<feature type="transmembrane region" description="Helical" evidence="1">
    <location>
        <begin position="105"/>
        <end position="124"/>
    </location>
</feature>
<dbReference type="Proteomes" id="UP000027178">
    <property type="component" value="Unassembled WGS sequence"/>
</dbReference>
<reference evidence="2 3" key="1">
    <citation type="submission" date="2014-05" db="EMBL/GenBank/DDBJ databases">
        <title>Draft Genome Sequence of Kitasatospora cheerisanensis KCTC 2395.</title>
        <authorList>
            <person name="Nam D.H."/>
        </authorList>
    </citation>
    <scope>NUCLEOTIDE SEQUENCE [LARGE SCALE GENOMIC DNA]</scope>
    <source>
        <strain evidence="2 3">KCTC 2395</strain>
    </source>
</reference>
<feature type="transmembrane region" description="Helical" evidence="1">
    <location>
        <begin position="6"/>
        <end position="25"/>
    </location>
</feature>
<evidence type="ECO:0000256" key="1">
    <source>
        <dbReference type="SAM" id="Phobius"/>
    </source>
</evidence>
<dbReference type="HOGENOM" id="CLU_1530557_0_0_11"/>
<keyword evidence="1" id="KW-0472">Membrane</keyword>
<gene>
    <name evidence="2" type="ORF">KCH_77260</name>
</gene>
<dbReference type="AlphaFoldDB" id="A0A066YH66"/>
<name>A0A066YH66_9ACTN</name>
<dbReference type="EMBL" id="JNBY01000174">
    <property type="protein sequence ID" value="KDN80492.1"/>
    <property type="molecule type" value="Genomic_DNA"/>
</dbReference>
<organism evidence="2 3">
    <name type="scientific">Kitasatospora cheerisanensis KCTC 2395</name>
    <dbReference type="NCBI Taxonomy" id="1348663"/>
    <lineage>
        <taxon>Bacteria</taxon>
        <taxon>Bacillati</taxon>
        <taxon>Actinomycetota</taxon>
        <taxon>Actinomycetes</taxon>
        <taxon>Kitasatosporales</taxon>
        <taxon>Streptomycetaceae</taxon>
        <taxon>Kitasatospora</taxon>
    </lineage>
</organism>
<evidence type="ECO:0000313" key="3">
    <source>
        <dbReference type="Proteomes" id="UP000027178"/>
    </source>
</evidence>
<keyword evidence="3" id="KW-1185">Reference proteome</keyword>
<comment type="caution">
    <text evidence="2">The sequence shown here is derived from an EMBL/GenBank/DDBJ whole genome shotgun (WGS) entry which is preliminary data.</text>
</comment>
<dbReference type="RefSeq" id="WP_035875923.1">
    <property type="nucleotide sequence ID" value="NZ_KK853998.1"/>
</dbReference>
<evidence type="ECO:0000313" key="2">
    <source>
        <dbReference type="EMBL" id="KDN80492.1"/>
    </source>
</evidence>
<feature type="transmembrane region" description="Helical" evidence="1">
    <location>
        <begin position="46"/>
        <end position="77"/>
    </location>
</feature>
<keyword evidence="1" id="KW-1133">Transmembrane helix</keyword>
<accession>A0A066YH66</accession>
<sequence>MNIPAASLTIGGLFVGIAIPLWHTSRFAMANIKNRAGAMKGAVDDLVPLAAGMAYGGIATATTSGLLGFATGAITWLGNGAGTLAMWGATGGDADLAVRSPGYELSGMGNLVLLLLTVVVLGGWKKIPADWKPRMRVGIVSGVLLGLSATLGGAVMATVIPAANNLGSALVGTIA</sequence>
<feature type="transmembrane region" description="Helical" evidence="1">
    <location>
        <begin position="136"/>
        <end position="160"/>
    </location>
</feature>
<keyword evidence="1" id="KW-0812">Transmembrane</keyword>
<dbReference type="PATRIC" id="fig|1348663.4.peg.7449"/>
<proteinExistence type="predicted"/>
<dbReference type="OrthoDB" id="4224423at2"/>
<protein>
    <submittedName>
        <fullName evidence="2">Uncharacterized protein</fullName>
    </submittedName>
</protein>